<dbReference type="HOGENOM" id="CLU_2309001_0_0_1"/>
<dbReference type="EnsemblMetazoa" id="HelroT168834">
    <property type="protein sequence ID" value="HelroP168834"/>
    <property type="gene ID" value="HelroG168834"/>
</dbReference>
<organism evidence="2 3">
    <name type="scientific">Helobdella robusta</name>
    <name type="common">Californian leech</name>
    <dbReference type="NCBI Taxonomy" id="6412"/>
    <lineage>
        <taxon>Eukaryota</taxon>
        <taxon>Metazoa</taxon>
        <taxon>Spiralia</taxon>
        <taxon>Lophotrochozoa</taxon>
        <taxon>Annelida</taxon>
        <taxon>Clitellata</taxon>
        <taxon>Hirudinea</taxon>
        <taxon>Rhynchobdellida</taxon>
        <taxon>Glossiphoniidae</taxon>
        <taxon>Helobdella</taxon>
    </lineage>
</organism>
<dbReference type="RefSeq" id="XP_009012936.1">
    <property type="nucleotide sequence ID" value="XM_009014688.1"/>
</dbReference>
<dbReference type="EMBL" id="AMQM01003111">
    <property type="status" value="NOT_ANNOTATED_CDS"/>
    <property type="molecule type" value="Genomic_DNA"/>
</dbReference>
<dbReference type="Proteomes" id="UP000015101">
    <property type="component" value="Unassembled WGS sequence"/>
</dbReference>
<sequence length="100" mass="11320">MIAVVTNPGVGGHLSFMAPSKIRARPKSYLKASIFGCMVNPIFGWYSRHNFFMLVPEDGRHRLARIGSERQDSAEFRGSWDAVLNPDATNLRSGRLYKRH</sequence>
<dbReference type="EMBL" id="KB096023">
    <property type="protein sequence ID" value="ESO08914.1"/>
    <property type="molecule type" value="Genomic_DNA"/>
</dbReference>
<evidence type="ECO:0000313" key="3">
    <source>
        <dbReference type="Proteomes" id="UP000015101"/>
    </source>
</evidence>
<keyword evidence="3" id="KW-1185">Reference proteome</keyword>
<dbReference type="CTD" id="20202507"/>
<reference evidence="3" key="1">
    <citation type="submission" date="2012-12" db="EMBL/GenBank/DDBJ databases">
        <authorList>
            <person name="Hellsten U."/>
            <person name="Grimwood J."/>
            <person name="Chapman J.A."/>
            <person name="Shapiro H."/>
            <person name="Aerts A."/>
            <person name="Otillar R.P."/>
            <person name="Terry A.Y."/>
            <person name="Boore J.L."/>
            <person name="Simakov O."/>
            <person name="Marletaz F."/>
            <person name="Cho S.-J."/>
            <person name="Edsinger-Gonzales E."/>
            <person name="Havlak P."/>
            <person name="Kuo D.-H."/>
            <person name="Larsson T."/>
            <person name="Lv J."/>
            <person name="Arendt D."/>
            <person name="Savage R."/>
            <person name="Osoegawa K."/>
            <person name="de Jong P."/>
            <person name="Lindberg D.R."/>
            <person name="Seaver E.C."/>
            <person name="Weisblat D.A."/>
            <person name="Putnam N.H."/>
            <person name="Grigoriev I.V."/>
            <person name="Rokhsar D.S."/>
        </authorList>
    </citation>
    <scope>NUCLEOTIDE SEQUENCE</scope>
</reference>
<reference evidence="2" key="3">
    <citation type="submission" date="2015-06" db="UniProtKB">
        <authorList>
            <consortium name="EnsemblMetazoa"/>
        </authorList>
    </citation>
    <scope>IDENTIFICATION</scope>
</reference>
<evidence type="ECO:0000313" key="2">
    <source>
        <dbReference type="EnsemblMetazoa" id="HelroP168834"/>
    </source>
</evidence>
<name>T1F107_HELRO</name>
<dbReference type="InParanoid" id="T1F107"/>
<accession>T1F107</accession>
<gene>
    <name evidence="2" type="primary">20202507</name>
    <name evidence="1" type="ORF">HELRODRAFT_168834</name>
</gene>
<dbReference type="KEGG" id="hro:HELRODRAFT_168834"/>
<evidence type="ECO:0000313" key="1">
    <source>
        <dbReference type="EMBL" id="ESO08914.1"/>
    </source>
</evidence>
<reference evidence="1 3" key="2">
    <citation type="journal article" date="2013" name="Nature">
        <title>Insights into bilaterian evolution from three spiralian genomes.</title>
        <authorList>
            <person name="Simakov O."/>
            <person name="Marletaz F."/>
            <person name="Cho S.J."/>
            <person name="Edsinger-Gonzales E."/>
            <person name="Havlak P."/>
            <person name="Hellsten U."/>
            <person name="Kuo D.H."/>
            <person name="Larsson T."/>
            <person name="Lv J."/>
            <person name="Arendt D."/>
            <person name="Savage R."/>
            <person name="Osoegawa K."/>
            <person name="de Jong P."/>
            <person name="Grimwood J."/>
            <person name="Chapman J.A."/>
            <person name="Shapiro H."/>
            <person name="Aerts A."/>
            <person name="Otillar R.P."/>
            <person name="Terry A.Y."/>
            <person name="Boore J.L."/>
            <person name="Grigoriev I.V."/>
            <person name="Lindberg D.R."/>
            <person name="Seaver E.C."/>
            <person name="Weisblat D.A."/>
            <person name="Putnam N.H."/>
            <person name="Rokhsar D.S."/>
        </authorList>
    </citation>
    <scope>NUCLEOTIDE SEQUENCE</scope>
</reference>
<proteinExistence type="predicted"/>
<dbReference type="AlphaFoldDB" id="T1F107"/>
<dbReference type="GeneID" id="20202507"/>
<protein>
    <submittedName>
        <fullName evidence="1 2">Uncharacterized protein</fullName>
    </submittedName>
</protein>